<dbReference type="Pfam" id="PF02545">
    <property type="entry name" value="Maf"/>
    <property type="match status" value="1"/>
</dbReference>
<dbReference type="PANTHER" id="PTHR43213:SF5">
    <property type="entry name" value="BIFUNCTIONAL DTTP_UTP PYROPHOSPHATASE_METHYLTRANSFERASE PROTEIN-RELATED"/>
    <property type="match status" value="1"/>
</dbReference>
<dbReference type="KEGG" id="dat:HRM2_23140"/>
<dbReference type="STRING" id="177437.HRM2_23140"/>
<evidence type="ECO:0000256" key="1">
    <source>
        <dbReference type="ARBA" id="ARBA00001968"/>
    </source>
</evidence>
<dbReference type="PANTHER" id="PTHR43213">
    <property type="entry name" value="BIFUNCTIONAL DTTP/UTP PYROPHOSPHATASE/METHYLTRANSFERASE PROTEIN-RELATED"/>
    <property type="match status" value="1"/>
</dbReference>
<comment type="function">
    <text evidence="4">Nucleoside triphosphate pyrophosphatase that hydrolyzes dTTP and UTP. May have a dual role in cell division arrest and in preventing the incorporation of modified nucleotides into cellular nucleic acids.</text>
</comment>
<dbReference type="SUPFAM" id="SSF52972">
    <property type="entry name" value="ITPase-like"/>
    <property type="match status" value="1"/>
</dbReference>
<evidence type="ECO:0000256" key="4">
    <source>
        <dbReference type="HAMAP-Rule" id="MF_00528"/>
    </source>
</evidence>
<dbReference type="GO" id="GO:0036221">
    <property type="term" value="F:UTP diphosphatase activity"/>
    <property type="evidence" value="ECO:0007669"/>
    <property type="project" value="RHEA"/>
</dbReference>
<dbReference type="Gene3D" id="3.90.950.10">
    <property type="match status" value="1"/>
</dbReference>
<comment type="subcellular location">
    <subcellularLocation>
        <location evidence="4">Cytoplasm</location>
    </subcellularLocation>
</comment>
<dbReference type="InterPro" id="IPR003697">
    <property type="entry name" value="Maf-like"/>
</dbReference>
<feature type="site" description="Important for substrate specificity" evidence="4">
    <location>
        <position position="86"/>
    </location>
</feature>
<evidence type="ECO:0000256" key="2">
    <source>
        <dbReference type="ARBA" id="ARBA00022801"/>
    </source>
</evidence>
<dbReference type="HAMAP" id="MF_00528">
    <property type="entry name" value="Maf"/>
    <property type="match status" value="1"/>
</dbReference>
<keyword evidence="3 4" id="KW-0546">Nucleotide metabolism</keyword>
<protein>
    <recommendedName>
        <fullName evidence="4">dTTP/UTP pyrophosphatase</fullName>
        <shortName evidence="4">dTTPase/UTPase</shortName>
        <ecNumber evidence="4">3.6.1.9</ecNumber>
    </recommendedName>
    <alternativeName>
        <fullName evidence="4">Nucleoside triphosphate pyrophosphatase</fullName>
    </alternativeName>
    <alternativeName>
        <fullName evidence="4">Nucleotide pyrophosphatase</fullName>
        <shortName evidence="4">Nucleotide PPase</shortName>
    </alternativeName>
</protein>
<reference evidence="5 6" key="1">
    <citation type="journal article" date="2009" name="Environ. Microbiol.">
        <title>Genome sequence of Desulfobacterium autotrophicum HRM2, a marine sulfate reducer oxidizing organic carbon completely to carbon dioxide.</title>
        <authorList>
            <person name="Strittmatter A.W."/>
            <person name="Liesegang H."/>
            <person name="Rabus R."/>
            <person name="Decker I."/>
            <person name="Amann J."/>
            <person name="Andres S."/>
            <person name="Henne A."/>
            <person name="Fricke W.F."/>
            <person name="Martinez-Arias R."/>
            <person name="Bartels D."/>
            <person name="Goesmann A."/>
            <person name="Krause L."/>
            <person name="Puehler A."/>
            <person name="Klenk H.P."/>
            <person name="Richter M."/>
            <person name="Schuler M."/>
            <person name="Gloeckner F.O."/>
            <person name="Meyerdierks A."/>
            <person name="Gottschalk G."/>
            <person name="Amann R."/>
        </authorList>
    </citation>
    <scope>NUCLEOTIDE SEQUENCE [LARGE SCALE GENOMIC DNA]</scope>
    <source>
        <strain evidence="6">ATCC 43914 / DSM 3382 / HRM2</strain>
    </source>
</reference>
<sequence>MVLVEYRPMKTQIPIKTQKLILASQSPRRKYLLEQAGISFDIFPADIKEEIIDGEKPESYVRRLSREKAEFIADSHPMEWILGADTVVVIDDSLLEKPSSKTQAVAMLKRLSNRTHTVYTGFTLCCLNEDITITRTVATQVTFKRLTDLEIGWYANTNEPFDKAGAYAIQGLGTFLVKSINGSYTNVVGLPVCEVIEILLAQGVITLSEMGNNNE</sequence>
<comment type="catalytic activity">
    <reaction evidence="4">
        <text>dTTP + H2O = dTMP + diphosphate + H(+)</text>
        <dbReference type="Rhea" id="RHEA:28534"/>
        <dbReference type="ChEBI" id="CHEBI:15377"/>
        <dbReference type="ChEBI" id="CHEBI:15378"/>
        <dbReference type="ChEBI" id="CHEBI:33019"/>
        <dbReference type="ChEBI" id="CHEBI:37568"/>
        <dbReference type="ChEBI" id="CHEBI:63528"/>
        <dbReference type="EC" id="3.6.1.9"/>
    </reaction>
</comment>
<gene>
    <name evidence="5" type="primary">maf</name>
    <name evidence="5" type="ordered locus">HRM2_23140</name>
</gene>
<feature type="site" description="Important for substrate specificity" evidence="4">
    <location>
        <position position="28"/>
    </location>
</feature>
<dbReference type="HOGENOM" id="CLU_040416_2_1_7"/>
<organism evidence="5 6">
    <name type="scientific">Desulforapulum autotrophicum (strain ATCC 43914 / DSM 3382 / VKM B-1955 / HRM2)</name>
    <name type="common">Desulfobacterium autotrophicum</name>
    <dbReference type="NCBI Taxonomy" id="177437"/>
    <lineage>
        <taxon>Bacteria</taxon>
        <taxon>Pseudomonadati</taxon>
        <taxon>Thermodesulfobacteriota</taxon>
        <taxon>Desulfobacteria</taxon>
        <taxon>Desulfobacterales</taxon>
        <taxon>Desulfobacteraceae</taxon>
        <taxon>Desulforapulum</taxon>
    </lineage>
</organism>
<evidence type="ECO:0000313" key="6">
    <source>
        <dbReference type="Proteomes" id="UP000000442"/>
    </source>
</evidence>
<keyword evidence="6" id="KW-1185">Reference proteome</keyword>
<dbReference type="PIRSF" id="PIRSF006305">
    <property type="entry name" value="Maf"/>
    <property type="match status" value="1"/>
</dbReference>
<evidence type="ECO:0000256" key="3">
    <source>
        <dbReference type="ARBA" id="ARBA00023080"/>
    </source>
</evidence>
<comment type="similarity">
    <text evidence="4">Belongs to the Maf family. YhdE subfamily.</text>
</comment>
<feature type="site" description="Important for substrate specificity" evidence="4">
    <location>
        <position position="170"/>
    </location>
</feature>
<dbReference type="GO" id="GO:0036218">
    <property type="term" value="F:dTTP diphosphatase activity"/>
    <property type="evidence" value="ECO:0007669"/>
    <property type="project" value="RHEA"/>
</dbReference>
<dbReference type="CDD" id="cd00555">
    <property type="entry name" value="Maf"/>
    <property type="match status" value="1"/>
</dbReference>
<dbReference type="EMBL" id="CP001087">
    <property type="protein sequence ID" value="ACN15409.1"/>
    <property type="molecule type" value="Genomic_DNA"/>
</dbReference>
<name>C0QER7_DESAH</name>
<keyword evidence="2 4" id="KW-0378">Hydrolase</keyword>
<accession>C0QER7</accession>
<keyword evidence="4" id="KW-0963">Cytoplasm</keyword>
<dbReference type="eggNOG" id="COG0424">
    <property type="taxonomic scope" value="Bacteria"/>
</dbReference>
<dbReference type="GO" id="GO:0005737">
    <property type="term" value="C:cytoplasm"/>
    <property type="evidence" value="ECO:0007669"/>
    <property type="project" value="UniProtKB-SubCell"/>
</dbReference>
<feature type="active site" description="Proton acceptor" evidence="4">
    <location>
        <position position="85"/>
    </location>
</feature>
<comment type="cofactor">
    <cofactor evidence="1 4">
        <name>a divalent metal cation</name>
        <dbReference type="ChEBI" id="CHEBI:60240"/>
    </cofactor>
</comment>
<dbReference type="InterPro" id="IPR029001">
    <property type="entry name" value="ITPase-like_fam"/>
</dbReference>
<dbReference type="NCBIfam" id="TIGR00172">
    <property type="entry name" value="maf"/>
    <property type="match status" value="1"/>
</dbReference>
<proteinExistence type="inferred from homology"/>
<comment type="caution">
    <text evidence="4">Lacks conserved residue(s) required for the propagation of feature annotation.</text>
</comment>
<comment type="catalytic activity">
    <reaction evidence="4">
        <text>UTP + H2O = UMP + diphosphate + H(+)</text>
        <dbReference type="Rhea" id="RHEA:29395"/>
        <dbReference type="ChEBI" id="CHEBI:15377"/>
        <dbReference type="ChEBI" id="CHEBI:15378"/>
        <dbReference type="ChEBI" id="CHEBI:33019"/>
        <dbReference type="ChEBI" id="CHEBI:46398"/>
        <dbReference type="ChEBI" id="CHEBI:57865"/>
        <dbReference type="EC" id="3.6.1.9"/>
    </reaction>
</comment>
<dbReference type="GO" id="GO:0009117">
    <property type="term" value="P:nucleotide metabolic process"/>
    <property type="evidence" value="ECO:0007669"/>
    <property type="project" value="UniProtKB-KW"/>
</dbReference>
<dbReference type="EC" id="3.6.1.9" evidence="4"/>
<dbReference type="AlphaFoldDB" id="C0QER7"/>
<evidence type="ECO:0000313" key="5">
    <source>
        <dbReference type="EMBL" id="ACN15409.1"/>
    </source>
</evidence>
<dbReference type="Proteomes" id="UP000000442">
    <property type="component" value="Chromosome"/>
</dbReference>